<dbReference type="Proteomes" id="UP000504632">
    <property type="component" value="Chromosome 10"/>
</dbReference>
<dbReference type="NCBIfam" id="TIGR01681">
    <property type="entry name" value="HAD-SF-IIIC"/>
    <property type="match status" value="1"/>
</dbReference>
<sequence>MFKPKLVVFDLDCTLWPFWVDTYVSPPFRKKQSGKVVDSRGVNISLYDDTEEVLRSLHEQGLRIGIASRTREVDGANQLLSLFNLNQYISFKEIYPGSKVKHFKRLKAASGVQYSDMMFFDDDQGNIIEVEKLGVRCVLVPSGITSELVNEELQEFRKNLPS</sequence>
<evidence type="ECO:0000256" key="1">
    <source>
        <dbReference type="ARBA" id="ARBA00001946"/>
    </source>
</evidence>
<evidence type="ECO:0000256" key="3">
    <source>
        <dbReference type="ARBA" id="ARBA00013064"/>
    </source>
</evidence>
<dbReference type="FunFam" id="3.40.50.1000:FF:000127">
    <property type="entry name" value="Magnesium-dependent phosphatase 1"/>
    <property type="match status" value="1"/>
</dbReference>
<keyword evidence="7" id="KW-0904">Protein phosphatase</keyword>
<dbReference type="NCBIfam" id="TIGR01685">
    <property type="entry name" value="MDP-1"/>
    <property type="match status" value="1"/>
</dbReference>
<dbReference type="Pfam" id="PF12689">
    <property type="entry name" value="Acid_PPase"/>
    <property type="match status" value="1"/>
</dbReference>
<evidence type="ECO:0000256" key="8">
    <source>
        <dbReference type="ARBA" id="ARBA00051722"/>
    </source>
</evidence>
<dbReference type="GO" id="GO:0046872">
    <property type="term" value="F:metal ion binding"/>
    <property type="evidence" value="ECO:0007669"/>
    <property type="project" value="UniProtKB-KW"/>
</dbReference>
<dbReference type="PANTHER" id="PTHR17901:SF14">
    <property type="entry name" value="MAGNESIUM-DEPENDENT PHOSPHATASE 1"/>
    <property type="match status" value="1"/>
</dbReference>
<dbReference type="Gene3D" id="3.40.50.1000">
    <property type="entry name" value="HAD superfamily/HAD-like"/>
    <property type="match status" value="1"/>
</dbReference>
<comment type="function">
    <text evidence="9">Magnesium-dependent phosphatase which may act as a tyrosine phosphatase.</text>
</comment>
<evidence type="ECO:0000256" key="4">
    <source>
        <dbReference type="ARBA" id="ARBA00022723"/>
    </source>
</evidence>
<keyword evidence="4" id="KW-0479">Metal-binding</keyword>
<gene>
    <name evidence="12" type="primary">LOC115823025</name>
</gene>
<dbReference type="RefSeq" id="XP_030642881.1">
    <property type="nucleotide sequence ID" value="XM_030787021.1"/>
</dbReference>
<evidence type="ECO:0000256" key="6">
    <source>
        <dbReference type="ARBA" id="ARBA00022842"/>
    </source>
</evidence>
<dbReference type="SFLD" id="SFLDS00003">
    <property type="entry name" value="Haloacid_Dehalogenase"/>
    <property type="match status" value="1"/>
</dbReference>
<dbReference type="SUPFAM" id="SSF56784">
    <property type="entry name" value="HAD-like"/>
    <property type="match status" value="1"/>
</dbReference>
<comment type="catalytic activity">
    <reaction evidence="8">
        <text>O-phospho-L-tyrosyl-[protein] + H2O = L-tyrosyl-[protein] + phosphate</text>
        <dbReference type="Rhea" id="RHEA:10684"/>
        <dbReference type="Rhea" id="RHEA-COMP:10136"/>
        <dbReference type="Rhea" id="RHEA-COMP:20101"/>
        <dbReference type="ChEBI" id="CHEBI:15377"/>
        <dbReference type="ChEBI" id="CHEBI:43474"/>
        <dbReference type="ChEBI" id="CHEBI:46858"/>
        <dbReference type="ChEBI" id="CHEBI:61978"/>
        <dbReference type="EC" id="3.1.3.48"/>
    </reaction>
</comment>
<name>A0A6J2WHQ9_CHACN</name>
<evidence type="ECO:0000256" key="5">
    <source>
        <dbReference type="ARBA" id="ARBA00022801"/>
    </source>
</evidence>
<dbReference type="OrthoDB" id="2865258at2759"/>
<dbReference type="GO" id="GO:0003993">
    <property type="term" value="F:acid phosphatase activity"/>
    <property type="evidence" value="ECO:0007669"/>
    <property type="project" value="TreeGrafter"/>
</dbReference>
<dbReference type="InterPro" id="IPR010033">
    <property type="entry name" value="HAD_SF_ppase_IIIC"/>
</dbReference>
<proteinExistence type="inferred from homology"/>
<dbReference type="InParanoid" id="A0A6J2WHQ9"/>
<evidence type="ECO:0000256" key="2">
    <source>
        <dbReference type="ARBA" id="ARBA00007958"/>
    </source>
</evidence>
<evidence type="ECO:0000313" key="12">
    <source>
        <dbReference type="RefSeq" id="XP_030642881.1"/>
    </source>
</evidence>
<dbReference type="AlphaFoldDB" id="A0A6J2WHQ9"/>
<keyword evidence="5" id="KW-0378">Hydrolase</keyword>
<evidence type="ECO:0000256" key="10">
    <source>
        <dbReference type="ARBA" id="ARBA00069981"/>
    </source>
</evidence>
<keyword evidence="11" id="KW-1185">Reference proteome</keyword>
<dbReference type="SFLD" id="SFLDG01129">
    <property type="entry name" value="C1.5:_HAD__Beta-PGM__Phosphata"/>
    <property type="match status" value="1"/>
</dbReference>
<comment type="cofactor">
    <cofactor evidence="1">
        <name>Mg(2+)</name>
        <dbReference type="ChEBI" id="CHEBI:18420"/>
    </cofactor>
</comment>
<dbReference type="InterPro" id="IPR023214">
    <property type="entry name" value="HAD_sf"/>
</dbReference>
<accession>A0A6J2WHQ9</accession>
<protein>
    <recommendedName>
        <fullName evidence="10">Magnesium-dependent phosphatase 1</fullName>
        <ecNumber evidence="3">3.1.3.48</ecNumber>
    </recommendedName>
</protein>
<evidence type="ECO:0000256" key="7">
    <source>
        <dbReference type="ARBA" id="ARBA00022912"/>
    </source>
</evidence>
<organism evidence="11 12">
    <name type="scientific">Chanos chanos</name>
    <name type="common">Milkfish</name>
    <name type="synonym">Mugil chanos</name>
    <dbReference type="NCBI Taxonomy" id="29144"/>
    <lineage>
        <taxon>Eukaryota</taxon>
        <taxon>Metazoa</taxon>
        <taxon>Chordata</taxon>
        <taxon>Craniata</taxon>
        <taxon>Vertebrata</taxon>
        <taxon>Euteleostomi</taxon>
        <taxon>Actinopterygii</taxon>
        <taxon>Neopterygii</taxon>
        <taxon>Teleostei</taxon>
        <taxon>Ostariophysi</taxon>
        <taxon>Gonorynchiformes</taxon>
        <taxon>Chanidae</taxon>
        <taxon>Chanos</taxon>
    </lineage>
</organism>
<dbReference type="InterPro" id="IPR036412">
    <property type="entry name" value="HAD-like_sf"/>
</dbReference>
<dbReference type="FunCoup" id="A0A6J2WHQ9">
    <property type="interactions" value="568"/>
</dbReference>
<comment type="similarity">
    <text evidence="2">Belongs to the HAD-like hydrolase superfamily.</text>
</comment>
<evidence type="ECO:0000313" key="11">
    <source>
        <dbReference type="Proteomes" id="UP000504632"/>
    </source>
</evidence>
<reference evidence="12" key="1">
    <citation type="submission" date="2025-08" db="UniProtKB">
        <authorList>
            <consortium name="RefSeq"/>
        </authorList>
    </citation>
    <scope>IDENTIFICATION</scope>
</reference>
<dbReference type="SFLD" id="SFLDG01131">
    <property type="entry name" value="C1.5.2:_MDP_Like"/>
    <property type="match status" value="1"/>
</dbReference>
<dbReference type="InterPro" id="IPR010036">
    <property type="entry name" value="MDP_1_eu_arc"/>
</dbReference>
<dbReference type="GO" id="GO:0004725">
    <property type="term" value="F:protein tyrosine phosphatase activity"/>
    <property type="evidence" value="ECO:0007669"/>
    <property type="project" value="UniProtKB-EC"/>
</dbReference>
<dbReference type="PANTHER" id="PTHR17901">
    <property type="entry name" value="MAGNESIUM-DEPENDENT PHOSPHATASE 1 MDP1"/>
    <property type="match status" value="1"/>
</dbReference>
<evidence type="ECO:0000256" key="9">
    <source>
        <dbReference type="ARBA" id="ARBA00055318"/>
    </source>
</evidence>
<dbReference type="InterPro" id="IPR035679">
    <property type="entry name" value="MDP-1_euk"/>
</dbReference>
<dbReference type="CDD" id="cd07501">
    <property type="entry name" value="HAD_MDP-1_like"/>
    <property type="match status" value="1"/>
</dbReference>
<dbReference type="EC" id="3.1.3.48" evidence="3"/>
<keyword evidence="6" id="KW-0460">Magnesium</keyword>
<dbReference type="GeneID" id="115823025"/>